<dbReference type="AlphaFoldDB" id="W7MAU5"/>
<feature type="region of interest" description="Disordered" evidence="1">
    <location>
        <begin position="18"/>
        <end position="68"/>
    </location>
</feature>
<accession>W7MAU5</accession>
<dbReference type="GeneID" id="30072236"/>
<keyword evidence="4" id="KW-1185">Reference proteome</keyword>
<feature type="signal peptide" evidence="2">
    <location>
        <begin position="1"/>
        <end position="18"/>
    </location>
</feature>
<dbReference type="VEuPathDB" id="FungiDB:FVEG_15360"/>
<feature type="chain" id="PRO_5004898670" evidence="2">
    <location>
        <begin position="19"/>
        <end position="142"/>
    </location>
</feature>
<reference evidence="3 4" key="1">
    <citation type="journal article" date="2010" name="Nature">
        <title>Comparative genomics reveals mobile pathogenicity chromosomes in Fusarium.</title>
        <authorList>
            <person name="Ma L.J."/>
            <person name="van der Does H.C."/>
            <person name="Borkovich K.A."/>
            <person name="Coleman J.J."/>
            <person name="Daboussi M.J."/>
            <person name="Di Pietro A."/>
            <person name="Dufresne M."/>
            <person name="Freitag M."/>
            <person name="Grabherr M."/>
            <person name="Henrissat B."/>
            <person name="Houterman P.M."/>
            <person name="Kang S."/>
            <person name="Shim W.B."/>
            <person name="Woloshuk C."/>
            <person name="Xie X."/>
            <person name="Xu J.R."/>
            <person name="Antoniw J."/>
            <person name="Baker S.E."/>
            <person name="Bluhm B.H."/>
            <person name="Breakspear A."/>
            <person name="Brown D.W."/>
            <person name="Butchko R.A."/>
            <person name="Chapman S."/>
            <person name="Coulson R."/>
            <person name="Coutinho P.M."/>
            <person name="Danchin E.G."/>
            <person name="Diener A."/>
            <person name="Gale L.R."/>
            <person name="Gardiner D.M."/>
            <person name="Goff S."/>
            <person name="Hammond-Kosack K.E."/>
            <person name="Hilburn K."/>
            <person name="Hua-Van A."/>
            <person name="Jonkers W."/>
            <person name="Kazan K."/>
            <person name="Kodira C.D."/>
            <person name="Koehrsen M."/>
            <person name="Kumar L."/>
            <person name="Lee Y.H."/>
            <person name="Li L."/>
            <person name="Manners J.M."/>
            <person name="Miranda-Saavedra D."/>
            <person name="Mukherjee M."/>
            <person name="Park G."/>
            <person name="Park J."/>
            <person name="Park S.Y."/>
            <person name="Proctor R.H."/>
            <person name="Regev A."/>
            <person name="Ruiz-Roldan M.C."/>
            <person name="Sain D."/>
            <person name="Sakthikumar S."/>
            <person name="Sykes S."/>
            <person name="Schwartz D.C."/>
            <person name="Turgeon B.G."/>
            <person name="Wapinski I."/>
            <person name="Yoder O."/>
            <person name="Young S."/>
            <person name="Zeng Q."/>
            <person name="Zhou S."/>
            <person name="Galagan J."/>
            <person name="Cuomo C.A."/>
            <person name="Kistler H.C."/>
            <person name="Rep M."/>
        </authorList>
    </citation>
    <scope>NUCLEOTIDE SEQUENCE [LARGE SCALE GENOMIC DNA]</scope>
    <source>
        <strain evidence="4">M3125 / FGSC 7600</strain>
    </source>
</reference>
<dbReference type="KEGG" id="fvr:FVEG_15360"/>
<evidence type="ECO:0000313" key="3">
    <source>
        <dbReference type="EMBL" id="EWG41912.1"/>
    </source>
</evidence>
<evidence type="ECO:0000313" key="4">
    <source>
        <dbReference type="Proteomes" id="UP000009096"/>
    </source>
</evidence>
<evidence type="ECO:0000256" key="1">
    <source>
        <dbReference type="SAM" id="MobiDB-lite"/>
    </source>
</evidence>
<sequence length="142" mass="15378">MLGFHYMLFCVFLPSSSSFPPPSSTQPDLTAKTNDDVGNSTQDPADGSNDHVDAPANGDGKDIEDEEDDYYGEESIVAYLNALYHMIIAKHEAPRSGRIPGLKYGNTLFDHQKHAVGATLRSLAGPLKGMILGDPQGFARPR</sequence>
<keyword evidence="2" id="KW-0732">Signal</keyword>
<protein>
    <submittedName>
        <fullName evidence="3">Uncharacterized protein</fullName>
    </submittedName>
</protein>
<dbReference type="STRING" id="334819.W7MAU5"/>
<feature type="compositionally biased region" description="Polar residues" evidence="1">
    <location>
        <begin position="25"/>
        <end position="43"/>
    </location>
</feature>
<name>W7MAU5_GIBM7</name>
<proteinExistence type="predicted"/>
<dbReference type="EMBL" id="CM000579">
    <property type="protein sequence ID" value="EWG41912.1"/>
    <property type="molecule type" value="Genomic_DNA"/>
</dbReference>
<dbReference type="RefSeq" id="XP_018748103.1">
    <property type="nucleotide sequence ID" value="XM_018904488.1"/>
</dbReference>
<organism evidence="3 4">
    <name type="scientific">Gibberella moniliformis (strain M3125 / FGSC 7600)</name>
    <name type="common">Maize ear and stalk rot fungus</name>
    <name type="synonym">Fusarium verticillioides</name>
    <dbReference type="NCBI Taxonomy" id="334819"/>
    <lineage>
        <taxon>Eukaryota</taxon>
        <taxon>Fungi</taxon>
        <taxon>Dikarya</taxon>
        <taxon>Ascomycota</taxon>
        <taxon>Pezizomycotina</taxon>
        <taxon>Sordariomycetes</taxon>
        <taxon>Hypocreomycetidae</taxon>
        <taxon>Hypocreales</taxon>
        <taxon>Nectriaceae</taxon>
        <taxon>Fusarium</taxon>
        <taxon>Fusarium fujikuroi species complex</taxon>
    </lineage>
</organism>
<dbReference type="EMBL" id="DS022245">
    <property type="protein sequence ID" value="EWG41912.1"/>
    <property type="molecule type" value="Genomic_DNA"/>
</dbReference>
<gene>
    <name evidence="3" type="ORF">FVEG_15360</name>
</gene>
<evidence type="ECO:0000256" key="2">
    <source>
        <dbReference type="SAM" id="SignalP"/>
    </source>
</evidence>
<dbReference type="Proteomes" id="UP000009096">
    <property type="component" value="Chromosome 2"/>
</dbReference>
<dbReference type="OrthoDB" id="5105032at2759"/>